<reference evidence="1" key="1">
    <citation type="submission" date="2019-04" db="EMBL/GenBank/DDBJ databases">
        <title>Friends and foes A comparative genomics study of 23 Aspergillus species from section Flavi.</title>
        <authorList>
            <consortium name="DOE Joint Genome Institute"/>
            <person name="Kjaerbolling I."/>
            <person name="Vesth T."/>
            <person name="Frisvad J.C."/>
            <person name="Nybo J.L."/>
            <person name="Theobald S."/>
            <person name="Kildgaard S."/>
            <person name="Isbrandt T."/>
            <person name="Kuo A."/>
            <person name="Sato A."/>
            <person name="Lyhne E.K."/>
            <person name="Kogle M.E."/>
            <person name="Wiebenga A."/>
            <person name="Kun R.S."/>
            <person name="Lubbers R.J."/>
            <person name="Makela M.R."/>
            <person name="Barry K."/>
            <person name="Chovatia M."/>
            <person name="Clum A."/>
            <person name="Daum C."/>
            <person name="Haridas S."/>
            <person name="He G."/>
            <person name="LaButti K."/>
            <person name="Lipzen A."/>
            <person name="Mondo S."/>
            <person name="Riley R."/>
            <person name="Salamov A."/>
            <person name="Simmons B.A."/>
            <person name="Magnuson J.K."/>
            <person name="Henrissat B."/>
            <person name="Mortensen U.H."/>
            <person name="Larsen T.O."/>
            <person name="Devries R.P."/>
            <person name="Grigoriev I.V."/>
            <person name="Machida M."/>
            <person name="Baker S.E."/>
            <person name="Andersen M.R."/>
        </authorList>
    </citation>
    <scope>NUCLEOTIDE SEQUENCE</scope>
    <source>
        <strain evidence="1">CBS 117612</strain>
    </source>
</reference>
<sequence>MLFSVSSFSSILSCFVAFLLAVRKIIHQLMALSSFASILSDSIFRMKKVKSIYQSVGR</sequence>
<dbReference type="EMBL" id="ML737282">
    <property type="protein sequence ID" value="KAE8334413.1"/>
    <property type="molecule type" value="Genomic_DNA"/>
</dbReference>
<name>A0A5N6XNY3_9EURO</name>
<dbReference type="AlphaFoldDB" id="A0A5N6XNY3"/>
<dbReference type="Proteomes" id="UP000325558">
    <property type="component" value="Unassembled WGS sequence"/>
</dbReference>
<evidence type="ECO:0000313" key="1">
    <source>
        <dbReference type="EMBL" id="KAE8334413.1"/>
    </source>
</evidence>
<proteinExistence type="predicted"/>
<gene>
    <name evidence="1" type="ORF">BDV24DRAFT_29658</name>
</gene>
<protein>
    <submittedName>
        <fullName evidence="1">Uncharacterized protein</fullName>
    </submittedName>
</protein>
<organism evidence="1">
    <name type="scientific">Aspergillus arachidicola</name>
    <dbReference type="NCBI Taxonomy" id="656916"/>
    <lineage>
        <taxon>Eukaryota</taxon>
        <taxon>Fungi</taxon>
        <taxon>Dikarya</taxon>
        <taxon>Ascomycota</taxon>
        <taxon>Pezizomycotina</taxon>
        <taxon>Eurotiomycetes</taxon>
        <taxon>Eurotiomycetidae</taxon>
        <taxon>Eurotiales</taxon>
        <taxon>Aspergillaceae</taxon>
        <taxon>Aspergillus</taxon>
        <taxon>Aspergillus subgen. Circumdati</taxon>
    </lineage>
</organism>
<accession>A0A5N6XNY3</accession>